<evidence type="ECO:0000256" key="1">
    <source>
        <dbReference type="ARBA" id="ARBA00006484"/>
    </source>
</evidence>
<proteinExistence type="inferred from homology"/>
<gene>
    <name evidence="3" type="ORF">SAMN06296036_11582</name>
</gene>
<dbReference type="InterPro" id="IPR057326">
    <property type="entry name" value="KR_dom"/>
</dbReference>
<dbReference type="PANTHER" id="PTHR42879">
    <property type="entry name" value="3-OXOACYL-(ACYL-CARRIER-PROTEIN) REDUCTASE"/>
    <property type="match status" value="1"/>
</dbReference>
<dbReference type="SMART" id="SM00822">
    <property type="entry name" value="PKS_KR"/>
    <property type="match status" value="1"/>
</dbReference>
<dbReference type="PROSITE" id="PS00061">
    <property type="entry name" value="ADH_SHORT"/>
    <property type="match status" value="1"/>
</dbReference>
<evidence type="ECO:0000313" key="4">
    <source>
        <dbReference type="Proteomes" id="UP000192907"/>
    </source>
</evidence>
<dbReference type="PRINTS" id="PR00080">
    <property type="entry name" value="SDRFAMILY"/>
</dbReference>
<dbReference type="GO" id="GO:0032787">
    <property type="term" value="P:monocarboxylic acid metabolic process"/>
    <property type="evidence" value="ECO:0007669"/>
    <property type="project" value="UniProtKB-ARBA"/>
</dbReference>
<dbReference type="Pfam" id="PF13561">
    <property type="entry name" value="adh_short_C2"/>
    <property type="match status" value="1"/>
</dbReference>
<name>A0A1Y6CE56_9BACT</name>
<accession>A0A1Y6CE56</accession>
<dbReference type="Gene3D" id="3.40.50.720">
    <property type="entry name" value="NAD(P)-binding Rossmann-like Domain"/>
    <property type="match status" value="2"/>
</dbReference>
<dbReference type="NCBIfam" id="NF006110">
    <property type="entry name" value="PRK08261.1"/>
    <property type="match status" value="1"/>
</dbReference>
<sequence length="471" mass="49955">MKDSLLELSNSALIQNILKKAGINPPPVLTRASAPWGERILRDTDVIIGGDGNLQSGLARSLVSIGASLILAPSVAAERFANIDHYQLQALDNSSMVSKAKAVLYDGSSIKYVNDLKDAYEFFHNITQFISPNTRVVILSKVPTMCDDPEEATVAQALIGFGKSLSKELGNKGSTVQIVQAPLDEEGGKRAAPLVQFLLSDYSAFITGQVLEVSTLAKENDSYLLGGSLAGKSVLVTGATGGIGKSTVLALFEEGAHVLCLDHEDNREALEDLAKKVDGTAIPMSLGLPDNGVKLEAEIKQAVGYVDVLIHNAGVTRDKTLKRMVEVHWDQVLAVNLGSIIQITDHLCKTELFRDHGRVICLSSISGLAGNFGQTNYATAKAGLVGYVKALSETLAPRGITANAVAPGFIETPMTERMPFLTRQFARRLSTLSQGGVPNDVANAICFLASQASQGVNGAVLRVCGGHMMGA</sequence>
<dbReference type="AlphaFoldDB" id="A0A1Y6CE56"/>
<dbReference type="Proteomes" id="UP000192907">
    <property type="component" value="Unassembled WGS sequence"/>
</dbReference>
<organism evidence="3 4">
    <name type="scientific">Pseudobacteriovorax antillogorgiicola</name>
    <dbReference type="NCBI Taxonomy" id="1513793"/>
    <lineage>
        <taxon>Bacteria</taxon>
        <taxon>Pseudomonadati</taxon>
        <taxon>Bdellovibrionota</taxon>
        <taxon>Oligoflexia</taxon>
        <taxon>Oligoflexales</taxon>
        <taxon>Pseudobacteriovoracaceae</taxon>
        <taxon>Pseudobacteriovorax</taxon>
    </lineage>
</organism>
<evidence type="ECO:0000313" key="3">
    <source>
        <dbReference type="EMBL" id="SMF49494.1"/>
    </source>
</evidence>
<dbReference type="InterPro" id="IPR036291">
    <property type="entry name" value="NAD(P)-bd_dom_sf"/>
</dbReference>
<dbReference type="EMBL" id="FWZT01000015">
    <property type="protein sequence ID" value="SMF49494.1"/>
    <property type="molecule type" value="Genomic_DNA"/>
</dbReference>
<dbReference type="InterPro" id="IPR020904">
    <property type="entry name" value="Sc_DH/Rdtase_CS"/>
</dbReference>
<dbReference type="SUPFAM" id="SSF51735">
    <property type="entry name" value="NAD(P)-binding Rossmann-fold domains"/>
    <property type="match status" value="2"/>
</dbReference>
<dbReference type="InterPro" id="IPR050259">
    <property type="entry name" value="SDR"/>
</dbReference>
<dbReference type="InterPro" id="IPR002347">
    <property type="entry name" value="SDR_fam"/>
</dbReference>
<dbReference type="FunFam" id="3.40.50.720:FF:000338">
    <property type="entry name" value="3-oxoacyl-ACP reductase FabG"/>
    <property type="match status" value="1"/>
</dbReference>
<dbReference type="OrthoDB" id="5290686at2"/>
<dbReference type="PRINTS" id="PR00081">
    <property type="entry name" value="GDHRDH"/>
</dbReference>
<protein>
    <submittedName>
        <fullName evidence="3">3-oxoacyl-[acyl-carrier protein] reductase</fullName>
    </submittedName>
</protein>
<reference evidence="4" key="1">
    <citation type="submission" date="2017-04" db="EMBL/GenBank/DDBJ databases">
        <authorList>
            <person name="Varghese N."/>
            <person name="Submissions S."/>
        </authorList>
    </citation>
    <scope>NUCLEOTIDE SEQUENCE [LARGE SCALE GENOMIC DNA]</scope>
    <source>
        <strain evidence="4">RKEM611</strain>
    </source>
</reference>
<evidence type="ECO:0000259" key="2">
    <source>
        <dbReference type="SMART" id="SM00822"/>
    </source>
</evidence>
<keyword evidence="4" id="KW-1185">Reference proteome</keyword>
<feature type="domain" description="Ketoreductase" evidence="2">
    <location>
        <begin position="232"/>
        <end position="408"/>
    </location>
</feature>
<comment type="similarity">
    <text evidence="1">Belongs to the short-chain dehydrogenases/reductases (SDR) family.</text>
</comment>
<dbReference type="STRING" id="1513793.SAMN06296036_11582"/>
<dbReference type="RefSeq" id="WP_132319756.1">
    <property type="nucleotide sequence ID" value="NZ_FWZT01000015.1"/>
</dbReference>
<dbReference type="PANTHER" id="PTHR42879:SF2">
    <property type="entry name" value="3-OXOACYL-[ACYL-CARRIER-PROTEIN] REDUCTASE FABG"/>
    <property type="match status" value="1"/>
</dbReference>